<feature type="transmembrane region" description="Helical" evidence="1">
    <location>
        <begin position="6"/>
        <end position="27"/>
    </location>
</feature>
<dbReference type="Proteomes" id="UP000062833">
    <property type="component" value="Chromosome"/>
</dbReference>
<evidence type="ECO:0008006" key="4">
    <source>
        <dbReference type="Google" id="ProtNLM"/>
    </source>
</evidence>
<evidence type="ECO:0000313" key="2">
    <source>
        <dbReference type="EMBL" id="ALE92577.1"/>
    </source>
</evidence>
<dbReference type="OrthoDB" id="3267160at2"/>
<dbReference type="RefSeq" id="WP_062007117.1">
    <property type="nucleotide sequence ID" value="NZ_CP012677.1"/>
</dbReference>
<sequence length="143" mass="15874">MNELSTPFIVLAGLFLSVVIALCLFGVRRIQLRRALGTFDASICLADNRWAMGVCRYQESDLEWFRLLSLSPVPRLRMVRSSIVMVGRRAPAEAELTRVPPDVVIVMLEYNGADVLLAMKFGAYTGLSSWLEAGPVVGIGTWR</sequence>
<dbReference type="Pfam" id="PF10739">
    <property type="entry name" value="DUF2550"/>
    <property type="match status" value="1"/>
</dbReference>
<accession>A0A0M4QYV8</accession>
<reference evidence="3" key="1">
    <citation type="submission" date="2015-09" db="EMBL/GenBank/DDBJ databases">
        <title>Complete genome of Arthrobacter alpinus strain R3.8.</title>
        <authorList>
            <person name="See-Too W.S."/>
            <person name="Chan K.G."/>
        </authorList>
    </citation>
    <scope>NUCLEOTIDE SEQUENCE [LARGE SCALE GENOMIC DNA]</scope>
    <source>
        <strain evidence="3">R3.8</strain>
    </source>
</reference>
<organism evidence="2 3">
    <name type="scientific">Arthrobacter alpinus</name>
    <dbReference type="NCBI Taxonomy" id="656366"/>
    <lineage>
        <taxon>Bacteria</taxon>
        <taxon>Bacillati</taxon>
        <taxon>Actinomycetota</taxon>
        <taxon>Actinomycetes</taxon>
        <taxon>Micrococcales</taxon>
        <taxon>Micrococcaceae</taxon>
        <taxon>Arthrobacter</taxon>
    </lineage>
</organism>
<dbReference type="PATRIC" id="fig|656366.3.peg.2184"/>
<evidence type="ECO:0000313" key="3">
    <source>
        <dbReference type="Proteomes" id="UP000062833"/>
    </source>
</evidence>
<keyword evidence="1" id="KW-0812">Transmembrane</keyword>
<protein>
    <recommendedName>
        <fullName evidence="4">DUF2550 family protein</fullName>
    </recommendedName>
</protein>
<dbReference type="InterPro" id="IPR019675">
    <property type="entry name" value="DUF2550"/>
</dbReference>
<keyword evidence="3" id="KW-1185">Reference proteome</keyword>
<name>A0A0M4QYV8_9MICC</name>
<gene>
    <name evidence="2" type="ORF">AOC05_10115</name>
</gene>
<keyword evidence="1" id="KW-0472">Membrane</keyword>
<keyword evidence="1" id="KW-1133">Transmembrane helix</keyword>
<proteinExistence type="predicted"/>
<evidence type="ECO:0000256" key="1">
    <source>
        <dbReference type="SAM" id="Phobius"/>
    </source>
</evidence>
<dbReference type="EMBL" id="CP012677">
    <property type="protein sequence ID" value="ALE92577.1"/>
    <property type="molecule type" value="Genomic_DNA"/>
</dbReference>
<dbReference type="AlphaFoldDB" id="A0A0M4QYV8"/>
<dbReference type="KEGG" id="aaq:AOC05_10115"/>